<proteinExistence type="predicted"/>
<dbReference type="EMBL" id="LYUD01000016">
    <property type="protein sequence ID" value="OAZ76393.1"/>
    <property type="molecule type" value="Genomic_DNA"/>
</dbReference>
<gene>
    <name evidence="1" type="ORF">SRCM100623_00254</name>
</gene>
<dbReference type="Pfam" id="PF05869">
    <property type="entry name" value="Dam"/>
    <property type="match status" value="1"/>
</dbReference>
<name>A0A1A0DMB2_ACEPA</name>
<evidence type="ECO:0000313" key="2">
    <source>
        <dbReference type="Proteomes" id="UP000093796"/>
    </source>
</evidence>
<dbReference type="RefSeq" id="WP_064775811.1">
    <property type="nucleotide sequence ID" value="NZ_LYUD01000016.1"/>
</dbReference>
<accession>A0A1A0DMB2</accession>
<evidence type="ECO:0000313" key="1">
    <source>
        <dbReference type="EMBL" id="OAZ76393.1"/>
    </source>
</evidence>
<dbReference type="GO" id="GO:0003677">
    <property type="term" value="F:DNA binding"/>
    <property type="evidence" value="ECO:0007669"/>
    <property type="project" value="InterPro"/>
</dbReference>
<dbReference type="OrthoDB" id="189843at2"/>
<reference evidence="1 2" key="1">
    <citation type="submission" date="2016-05" db="EMBL/GenBank/DDBJ databases">
        <title>Genome sequencing of Acetobacter pasteurianus strain SRCM100623.</title>
        <authorList>
            <person name="Song Y.R."/>
        </authorList>
    </citation>
    <scope>NUCLEOTIDE SEQUENCE [LARGE SCALE GENOMIC DNA]</scope>
    <source>
        <strain evidence="1 2">SRCM100623</strain>
    </source>
</reference>
<sequence length="173" mass="19026">MSASFPLSAGRTDEHYTPPEVFEALGCTFDLDPCQPETGRACLSVPTEHFYTKQENGLLQPWHGFVWLNPPFGGRNGVVPWLERFVSHGNGIALVNALTSCGWFHDFAPKMDALFFPRGKTQFVKPDGERGKSPQNGIVLMALGGNGFRALKQAHDAGFGLMVIPHNKKEIEA</sequence>
<dbReference type="InterPro" id="IPR008593">
    <property type="entry name" value="Dam_MeTrfase"/>
</dbReference>
<organism evidence="1 2">
    <name type="scientific">Acetobacter pasteurianus</name>
    <name type="common">Acetobacter turbidans</name>
    <dbReference type="NCBI Taxonomy" id="438"/>
    <lineage>
        <taxon>Bacteria</taxon>
        <taxon>Pseudomonadati</taxon>
        <taxon>Pseudomonadota</taxon>
        <taxon>Alphaproteobacteria</taxon>
        <taxon>Acetobacterales</taxon>
        <taxon>Acetobacteraceae</taxon>
        <taxon>Acetobacter</taxon>
    </lineage>
</organism>
<dbReference type="AlphaFoldDB" id="A0A1A0DMB2"/>
<dbReference type="Proteomes" id="UP000093796">
    <property type="component" value="Unassembled WGS sequence"/>
</dbReference>
<dbReference type="PATRIC" id="fig|438.15.peg.274"/>
<comment type="caution">
    <text evidence="1">The sequence shown here is derived from an EMBL/GenBank/DDBJ whole genome shotgun (WGS) entry which is preliminary data.</text>
</comment>
<dbReference type="GO" id="GO:0009307">
    <property type="term" value="P:DNA restriction-modification system"/>
    <property type="evidence" value="ECO:0007669"/>
    <property type="project" value="InterPro"/>
</dbReference>
<protein>
    <recommendedName>
        <fullName evidence="3">Adenine methyltransferase</fullName>
    </recommendedName>
</protein>
<dbReference type="GO" id="GO:0009007">
    <property type="term" value="F:site-specific DNA-methyltransferase (adenine-specific) activity"/>
    <property type="evidence" value="ECO:0007669"/>
    <property type="project" value="InterPro"/>
</dbReference>
<evidence type="ECO:0008006" key="3">
    <source>
        <dbReference type="Google" id="ProtNLM"/>
    </source>
</evidence>